<keyword evidence="3" id="KW-1185">Reference proteome</keyword>
<gene>
    <name evidence="2" type="ORF">CALMAC_LOCUS12341</name>
</gene>
<dbReference type="Proteomes" id="UP000410492">
    <property type="component" value="Unassembled WGS sequence"/>
</dbReference>
<accession>A0A653CVY9</accession>
<name>A0A653CVY9_CALMS</name>
<proteinExistence type="predicted"/>
<evidence type="ECO:0000256" key="1">
    <source>
        <dbReference type="SAM" id="MobiDB-lite"/>
    </source>
</evidence>
<sequence>MIVSKAKTLRKSEDAEPESILPDVPNTNDIASVFVKGNESPTPEDPPSIVVKQEIIIQPEFDPVFSALRLDVLNHWTTIQTDVCSHDRNGCGVLL</sequence>
<evidence type="ECO:0000313" key="2">
    <source>
        <dbReference type="EMBL" id="VEN52080.1"/>
    </source>
</evidence>
<feature type="region of interest" description="Disordered" evidence="1">
    <location>
        <begin position="1"/>
        <end position="25"/>
    </location>
</feature>
<dbReference type="EMBL" id="CAACVG010009097">
    <property type="protein sequence ID" value="VEN52080.1"/>
    <property type="molecule type" value="Genomic_DNA"/>
</dbReference>
<reference evidence="2 3" key="1">
    <citation type="submission" date="2019-01" db="EMBL/GenBank/DDBJ databases">
        <authorList>
            <person name="Sayadi A."/>
        </authorList>
    </citation>
    <scope>NUCLEOTIDE SEQUENCE [LARGE SCALE GENOMIC DNA]</scope>
</reference>
<protein>
    <submittedName>
        <fullName evidence="2">Uncharacterized protein</fullName>
    </submittedName>
</protein>
<evidence type="ECO:0000313" key="3">
    <source>
        <dbReference type="Proteomes" id="UP000410492"/>
    </source>
</evidence>
<dbReference type="AlphaFoldDB" id="A0A653CVY9"/>
<organism evidence="2 3">
    <name type="scientific">Callosobruchus maculatus</name>
    <name type="common">Southern cowpea weevil</name>
    <name type="synonym">Pulse bruchid</name>
    <dbReference type="NCBI Taxonomy" id="64391"/>
    <lineage>
        <taxon>Eukaryota</taxon>
        <taxon>Metazoa</taxon>
        <taxon>Ecdysozoa</taxon>
        <taxon>Arthropoda</taxon>
        <taxon>Hexapoda</taxon>
        <taxon>Insecta</taxon>
        <taxon>Pterygota</taxon>
        <taxon>Neoptera</taxon>
        <taxon>Endopterygota</taxon>
        <taxon>Coleoptera</taxon>
        <taxon>Polyphaga</taxon>
        <taxon>Cucujiformia</taxon>
        <taxon>Chrysomeloidea</taxon>
        <taxon>Chrysomelidae</taxon>
        <taxon>Bruchinae</taxon>
        <taxon>Bruchini</taxon>
        <taxon>Callosobruchus</taxon>
    </lineage>
</organism>
<dbReference type="OrthoDB" id="6788300at2759"/>